<evidence type="ECO:0000313" key="1">
    <source>
        <dbReference type="EMBL" id="MCX5467173.1"/>
    </source>
</evidence>
<dbReference type="Proteomes" id="UP001146019">
    <property type="component" value="Unassembled WGS sequence"/>
</dbReference>
<reference evidence="1" key="1">
    <citation type="submission" date="2022-11" db="EMBL/GenBank/DDBJ databases">
        <title>Biodiversity and phylogenetic relationships of bacteria.</title>
        <authorList>
            <person name="Machado R.A.R."/>
            <person name="Bhat A."/>
            <person name="Loulou A."/>
            <person name="Kallel S."/>
        </authorList>
    </citation>
    <scope>NUCLEOTIDE SEQUENCE</scope>
    <source>
        <strain evidence="1">A-IN1</strain>
    </source>
</reference>
<sequence>MDSLKDKIQENFITYQNEIFKNLSIFIRSIELEHEFNFTYINLYLLLTQYEEDFYSHLKKVSHDYWFFDDFNNRPPDGILGDLGLKINELNDLEKESSLKFTSMYKVWLDRIGVGYSEFLHLNNFDLIKNEFDLKLIKGKKNKEIALAYSGIFNTQGWMFFLNAIFKSELQNFKAEFDDNEFYVFKVVGDYIIKIEINPDNILNINELLKNYGVFYFGIILTINLLKDKSKKIYPPELSFLLTDSLFKKYSIKFKNASCEEAKIRVYANVKAYCQLINILLPTLEKLLTGNNLN</sequence>
<accession>A0A9X3DRL7</accession>
<organism evidence="1 2">
    <name type="scientific">Acinetobacter nematophilus</name>
    <dbReference type="NCBI Taxonomy" id="2994642"/>
    <lineage>
        <taxon>Bacteria</taxon>
        <taxon>Pseudomonadati</taxon>
        <taxon>Pseudomonadota</taxon>
        <taxon>Gammaproteobacteria</taxon>
        <taxon>Moraxellales</taxon>
        <taxon>Moraxellaceae</taxon>
        <taxon>Acinetobacter</taxon>
    </lineage>
</organism>
<dbReference type="EMBL" id="JAPKMY010000002">
    <property type="protein sequence ID" value="MCX5467173.1"/>
    <property type="molecule type" value="Genomic_DNA"/>
</dbReference>
<comment type="caution">
    <text evidence="1">The sequence shown here is derived from an EMBL/GenBank/DDBJ whole genome shotgun (WGS) entry which is preliminary data.</text>
</comment>
<proteinExistence type="predicted"/>
<evidence type="ECO:0000313" key="2">
    <source>
        <dbReference type="Proteomes" id="UP001146019"/>
    </source>
</evidence>
<dbReference type="AlphaFoldDB" id="A0A9X3DRL7"/>
<name>A0A9X3DRL7_9GAMM</name>
<gene>
    <name evidence="1" type="ORF">OSH00_05375</name>
</gene>
<keyword evidence="2" id="KW-1185">Reference proteome</keyword>
<dbReference type="RefSeq" id="WP_266129572.1">
    <property type="nucleotide sequence ID" value="NZ_JAPKMY010000002.1"/>
</dbReference>
<protein>
    <submittedName>
        <fullName evidence="1">Uncharacterized protein</fullName>
    </submittedName>
</protein>